<sequence length="325" mass="34902">MEDDELFNCGRGSVFTSAGTIVMEASVMVTSVLDEDRDRVEGGGVKRVLGYLCEESDSGHVYPSQGTVGCVCLDRWGGLAVATSTGVLTNKFPGRVGDTPTLGAGFWAEAWMFDVDDSRASLMRRDQRMQYVPQHGYDSWLRAGATSIWDMTLADCLPGPAMFLRGDAEPHTGSNAPPPLLQHPNDTKQPFTNQNLLHRRKIRRAVAVSGTGNGNSFLRTATARTACAMMRFSSSGISLADGVAAVAGSGGELQRSAGRRWGTTGDGQGGIIAIEAEVDEDGAAGLRRGKVVFDFNCGGMFRAWVEEDGDGRDVERVMVFKEAYI</sequence>
<dbReference type="InterPro" id="IPR029055">
    <property type="entry name" value="Ntn_hydrolases_N"/>
</dbReference>
<comment type="caution">
    <text evidence="1">The sequence shown here is derived from an EMBL/GenBank/DDBJ whole genome shotgun (WGS) entry which is preliminary data.</text>
</comment>
<accession>A0ABR4J8A6</accession>
<organism evidence="1 2">
    <name type="scientific">Aspergillus cavernicola</name>
    <dbReference type="NCBI Taxonomy" id="176166"/>
    <lineage>
        <taxon>Eukaryota</taxon>
        <taxon>Fungi</taxon>
        <taxon>Dikarya</taxon>
        <taxon>Ascomycota</taxon>
        <taxon>Pezizomycotina</taxon>
        <taxon>Eurotiomycetes</taxon>
        <taxon>Eurotiomycetidae</taxon>
        <taxon>Eurotiales</taxon>
        <taxon>Aspergillaceae</taxon>
        <taxon>Aspergillus</taxon>
        <taxon>Aspergillus subgen. Nidulantes</taxon>
    </lineage>
</organism>
<keyword evidence="2" id="KW-1185">Reference proteome</keyword>
<dbReference type="PANTHER" id="PTHR10188">
    <property type="entry name" value="L-ASPARAGINASE"/>
    <property type="match status" value="1"/>
</dbReference>
<dbReference type="Pfam" id="PF01112">
    <property type="entry name" value="Asparaginase_2"/>
    <property type="match status" value="1"/>
</dbReference>
<name>A0ABR4J8A6_9EURO</name>
<dbReference type="Proteomes" id="UP001610335">
    <property type="component" value="Unassembled WGS sequence"/>
</dbReference>
<dbReference type="InterPro" id="IPR000246">
    <property type="entry name" value="Peptidase_T2"/>
</dbReference>
<protein>
    <submittedName>
        <fullName evidence="1">Nucleophile aminohydrolase</fullName>
    </submittedName>
</protein>
<evidence type="ECO:0000313" key="1">
    <source>
        <dbReference type="EMBL" id="KAL2835273.1"/>
    </source>
</evidence>
<gene>
    <name evidence="1" type="ORF">BDW59DRAFT_156090</name>
</gene>
<proteinExistence type="predicted"/>
<evidence type="ECO:0000313" key="2">
    <source>
        <dbReference type="Proteomes" id="UP001610335"/>
    </source>
</evidence>
<dbReference type="Gene3D" id="3.60.20.30">
    <property type="entry name" value="(Glycosyl)asparaginase"/>
    <property type="match status" value="1"/>
</dbReference>
<dbReference type="PANTHER" id="PTHR10188:SF43">
    <property type="entry name" value="ASPARAGINASE (EUROFUNG)"/>
    <property type="match status" value="1"/>
</dbReference>
<dbReference type="SUPFAM" id="SSF56235">
    <property type="entry name" value="N-terminal nucleophile aminohydrolases (Ntn hydrolases)"/>
    <property type="match status" value="1"/>
</dbReference>
<dbReference type="EMBL" id="JBFXLS010000001">
    <property type="protein sequence ID" value="KAL2835273.1"/>
    <property type="molecule type" value="Genomic_DNA"/>
</dbReference>
<reference evidence="1 2" key="1">
    <citation type="submission" date="2024-07" db="EMBL/GenBank/DDBJ databases">
        <title>Section-level genome sequencing and comparative genomics of Aspergillus sections Usti and Cavernicolus.</title>
        <authorList>
            <consortium name="Lawrence Berkeley National Laboratory"/>
            <person name="Nybo J.L."/>
            <person name="Vesth T.C."/>
            <person name="Theobald S."/>
            <person name="Frisvad J.C."/>
            <person name="Larsen T.O."/>
            <person name="Kjaerboelling I."/>
            <person name="Rothschild-Mancinelli K."/>
            <person name="Lyhne E.K."/>
            <person name="Kogle M.E."/>
            <person name="Barry K."/>
            <person name="Clum A."/>
            <person name="Na H."/>
            <person name="Ledsgaard L."/>
            <person name="Lin J."/>
            <person name="Lipzen A."/>
            <person name="Kuo A."/>
            <person name="Riley R."/>
            <person name="Mondo S."/>
            <person name="LaButti K."/>
            <person name="Haridas S."/>
            <person name="Pangalinan J."/>
            <person name="Salamov A.A."/>
            <person name="Simmons B.A."/>
            <person name="Magnuson J.K."/>
            <person name="Chen J."/>
            <person name="Drula E."/>
            <person name="Henrissat B."/>
            <person name="Wiebenga A."/>
            <person name="Lubbers R.J."/>
            <person name="Gomes A.C."/>
            <person name="Makela M.R."/>
            <person name="Stajich J."/>
            <person name="Grigoriev I.V."/>
            <person name="Mortensen U.H."/>
            <person name="De vries R.P."/>
            <person name="Baker S.E."/>
            <person name="Andersen M.R."/>
        </authorList>
    </citation>
    <scope>NUCLEOTIDE SEQUENCE [LARGE SCALE GENOMIC DNA]</scope>
    <source>
        <strain evidence="1 2">CBS 600.67</strain>
    </source>
</reference>